<proteinExistence type="predicted"/>
<keyword evidence="2" id="KW-0238">DNA-binding</keyword>
<protein>
    <submittedName>
        <fullName evidence="2">DNA-binding protein</fullName>
    </submittedName>
</protein>
<gene>
    <name evidence="2" type="ORF">H9838_04180</name>
</gene>
<dbReference type="InterPro" id="IPR025707">
    <property type="entry name" value="DNA_bp_PD1"/>
</dbReference>
<reference evidence="2" key="1">
    <citation type="journal article" date="2021" name="PeerJ">
        <title>Extensive microbial diversity within the chicken gut microbiome revealed by metagenomics and culture.</title>
        <authorList>
            <person name="Gilroy R."/>
            <person name="Ravi A."/>
            <person name="Getino M."/>
            <person name="Pursley I."/>
            <person name="Horton D.L."/>
            <person name="Alikhan N.F."/>
            <person name="Baker D."/>
            <person name="Gharbi K."/>
            <person name="Hall N."/>
            <person name="Watson M."/>
            <person name="Adriaenssens E.M."/>
            <person name="Foster-Nyarko E."/>
            <person name="Jarju S."/>
            <person name="Secka A."/>
            <person name="Antonio M."/>
            <person name="Oren A."/>
            <person name="Chaudhuri R.R."/>
            <person name="La Ragione R."/>
            <person name="Hildebrand F."/>
            <person name="Pallen M.J."/>
        </authorList>
    </citation>
    <scope>NUCLEOTIDE SEQUENCE</scope>
    <source>
        <strain evidence="2">1282</strain>
    </source>
</reference>
<accession>A0A9D1YCD4</accession>
<dbReference type="GO" id="GO:0003677">
    <property type="term" value="F:DNA binding"/>
    <property type="evidence" value="ECO:0007669"/>
    <property type="project" value="UniProtKB-KW"/>
</dbReference>
<feature type="domain" description="PPC" evidence="1">
    <location>
        <begin position="4"/>
        <end position="139"/>
    </location>
</feature>
<dbReference type="InterPro" id="IPR005175">
    <property type="entry name" value="PPC_dom"/>
</dbReference>
<name>A0A9D1YCD4_9FIRM</name>
<dbReference type="CDD" id="cd11378">
    <property type="entry name" value="DUF296"/>
    <property type="match status" value="1"/>
</dbReference>
<evidence type="ECO:0000259" key="1">
    <source>
        <dbReference type="PROSITE" id="PS51742"/>
    </source>
</evidence>
<dbReference type="SUPFAM" id="SSF117856">
    <property type="entry name" value="AF0104/ALDC/Ptd012-like"/>
    <property type="match status" value="1"/>
</dbReference>
<dbReference type="PANTHER" id="PTHR34988">
    <property type="entry name" value="PROTEIN, PUTATIVE-RELATED"/>
    <property type="match status" value="1"/>
</dbReference>
<dbReference type="PANTHER" id="PTHR34988:SF1">
    <property type="entry name" value="DNA-BINDING PROTEIN"/>
    <property type="match status" value="1"/>
</dbReference>
<dbReference type="PIRSF" id="PIRSF016702">
    <property type="entry name" value="DNA_bp_PD1"/>
    <property type="match status" value="1"/>
</dbReference>
<dbReference type="AlphaFoldDB" id="A0A9D1YCD4"/>
<evidence type="ECO:0000313" key="3">
    <source>
        <dbReference type="Proteomes" id="UP000823915"/>
    </source>
</evidence>
<dbReference type="Proteomes" id="UP000823915">
    <property type="component" value="Unassembled WGS sequence"/>
</dbReference>
<reference evidence="2" key="2">
    <citation type="submission" date="2021-04" db="EMBL/GenBank/DDBJ databases">
        <authorList>
            <person name="Gilroy R."/>
        </authorList>
    </citation>
    <scope>NUCLEOTIDE SEQUENCE</scope>
    <source>
        <strain evidence="2">1282</strain>
    </source>
</reference>
<comment type="caution">
    <text evidence="2">The sequence shown here is derived from an EMBL/GenBank/DDBJ whole genome shotgun (WGS) entry which is preliminary data.</text>
</comment>
<dbReference type="Pfam" id="PF03479">
    <property type="entry name" value="PCC"/>
    <property type="match status" value="1"/>
</dbReference>
<sequence>MEYRRFGDTLVVRLDPGEEITEQMRALAQREHLLLANVQGLGAVSQFTAGVYDLEKKQFLPREYRGTYEIVSLTGTINTMGGEFYCHLHMSAAGEDGLVVGGHLNRAVISATGELVVTQIQGRVDRRRDPDVGLNLFQF</sequence>
<organism evidence="2 3">
    <name type="scientific">Candidatus Acutalibacter pullistercoris</name>
    <dbReference type="NCBI Taxonomy" id="2838418"/>
    <lineage>
        <taxon>Bacteria</taxon>
        <taxon>Bacillati</taxon>
        <taxon>Bacillota</taxon>
        <taxon>Clostridia</taxon>
        <taxon>Eubacteriales</taxon>
        <taxon>Acutalibacteraceae</taxon>
        <taxon>Acutalibacter</taxon>
    </lineage>
</organism>
<dbReference type="Gene3D" id="3.30.1330.80">
    <property type="entry name" value="Hypothetical protein, similar to alpha- acetolactate decarboxylase, domain 2"/>
    <property type="match status" value="1"/>
</dbReference>
<dbReference type="PROSITE" id="PS51742">
    <property type="entry name" value="PPC"/>
    <property type="match status" value="1"/>
</dbReference>
<evidence type="ECO:0000313" key="2">
    <source>
        <dbReference type="EMBL" id="HIY26356.1"/>
    </source>
</evidence>
<dbReference type="EMBL" id="DXDU01000068">
    <property type="protein sequence ID" value="HIY26356.1"/>
    <property type="molecule type" value="Genomic_DNA"/>
</dbReference>